<proteinExistence type="predicted"/>
<dbReference type="EMBL" id="AP008207">
    <property type="protein sequence ID" value="BAF04548.1"/>
    <property type="molecule type" value="Genomic_DNA"/>
</dbReference>
<reference evidence="3" key="2">
    <citation type="journal article" date="2008" name="Nucleic Acids Res.">
        <title>The rice annotation project database (RAP-DB): 2008 update.</title>
        <authorList>
            <consortium name="The rice annotation project (RAP)"/>
        </authorList>
    </citation>
    <scope>GENOME REANNOTATION</scope>
    <source>
        <strain evidence="3">cv. Nipponbare</strain>
    </source>
</reference>
<accession>Q0JNY0</accession>
<organism evidence="2 3">
    <name type="scientific">Oryza sativa subsp. japonica</name>
    <name type="common">Rice</name>
    <dbReference type="NCBI Taxonomy" id="39947"/>
    <lineage>
        <taxon>Eukaryota</taxon>
        <taxon>Viridiplantae</taxon>
        <taxon>Streptophyta</taxon>
        <taxon>Embryophyta</taxon>
        <taxon>Tracheophyta</taxon>
        <taxon>Spermatophyta</taxon>
        <taxon>Magnoliopsida</taxon>
        <taxon>Liliopsida</taxon>
        <taxon>Poales</taxon>
        <taxon>Poaceae</taxon>
        <taxon>BOP clade</taxon>
        <taxon>Oryzoideae</taxon>
        <taxon>Oryzeae</taxon>
        <taxon>Oryzinae</taxon>
        <taxon>Oryza</taxon>
        <taxon>Oryza sativa</taxon>
    </lineage>
</organism>
<gene>
    <name evidence="2" type="ordered locus">Os01g0257900</name>
</gene>
<dbReference type="AlphaFoldDB" id="Q0JNY0"/>
<reference evidence="2 3" key="1">
    <citation type="journal article" date="2005" name="Nature">
        <title>The map-based sequence of the rice genome.</title>
        <authorList>
            <consortium name="International rice genome sequencing project (IRGSP)"/>
            <person name="Matsumoto T."/>
            <person name="Wu J."/>
            <person name="Kanamori H."/>
            <person name="Katayose Y."/>
            <person name="Fujisawa M."/>
            <person name="Namiki N."/>
            <person name="Mizuno H."/>
            <person name="Yamamoto K."/>
            <person name="Antonio B.A."/>
            <person name="Baba T."/>
            <person name="Sakata K."/>
            <person name="Nagamura Y."/>
            <person name="Aoki H."/>
            <person name="Arikawa K."/>
            <person name="Arita K."/>
            <person name="Bito T."/>
            <person name="Chiden Y."/>
            <person name="Fujitsuka N."/>
            <person name="Fukunaka R."/>
            <person name="Hamada M."/>
            <person name="Harada C."/>
            <person name="Hayashi A."/>
            <person name="Hijishita S."/>
            <person name="Honda M."/>
            <person name="Hosokawa S."/>
            <person name="Ichikawa Y."/>
            <person name="Idonuma A."/>
            <person name="Iijima M."/>
            <person name="Ikeda M."/>
            <person name="Ikeno M."/>
            <person name="Ito K."/>
            <person name="Ito S."/>
            <person name="Ito T."/>
            <person name="Ito Y."/>
            <person name="Ito Y."/>
            <person name="Iwabuchi A."/>
            <person name="Kamiya K."/>
            <person name="Karasawa W."/>
            <person name="Kurita K."/>
            <person name="Katagiri S."/>
            <person name="Kikuta A."/>
            <person name="Kobayashi H."/>
            <person name="Kobayashi N."/>
            <person name="Machita K."/>
            <person name="Maehara T."/>
            <person name="Masukawa M."/>
            <person name="Mizubayashi T."/>
            <person name="Mukai Y."/>
            <person name="Nagasaki H."/>
            <person name="Nagata Y."/>
            <person name="Naito S."/>
            <person name="Nakashima M."/>
            <person name="Nakama Y."/>
            <person name="Nakamichi Y."/>
            <person name="Nakamura M."/>
            <person name="Meguro A."/>
            <person name="Negishi M."/>
            <person name="Ohta I."/>
            <person name="Ohta T."/>
            <person name="Okamoto M."/>
            <person name="Ono N."/>
            <person name="Saji S."/>
            <person name="Sakaguchi M."/>
            <person name="Sakai K."/>
            <person name="Shibata M."/>
            <person name="Shimokawa T."/>
            <person name="Song J."/>
            <person name="Takazaki Y."/>
            <person name="Terasawa K."/>
            <person name="Tsugane M."/>
            <person name="Tsuji K."/>
            <person name="Ueda S."/>
            <person name="Waki K."/>
            <person name="Yamagata H."/>
            <person name="Yamamoto M."/>
            <person name="Yamamoto S."/>
            <person name="Yamane H."/>
            <person name="Yoshiki S."/>
            <person name="Yoshihara R."/>
            <person name="Yukawa K."/>
            <person name="Zhong H."/>
            <person name="Yano M."/>
            <person name="Yuan Q."/>
            <person name="Ouyang S."/>
            <person name="Liu J."/>
            <person name="Jones K.M."/>
            <person name="Gansberger K."/>
            <person name="Moffat K."/>
            <person name="Hill J."/>
            <person name="Bera J."/>
            <person name="Fadrosh D."/>
            <person name="Jin S."/>
            <person name="Johri S."/>
            <person name="Kim M."/>
            <person name="Overton L."/>
            <person name="Reardon M."/>
            <person name="Tsitrin T."/>
            <person name="Vuong H."/>
            <person name="Weaver B."/>
            <person name="Ciecko A."/>
            <person name="Tallon L."/>
            <person name="Jackson J."/>
            <person name="Pai G."/>
            <person name="Aken S.V."/>
            <person name="Utterback T."/>
            <person name="Reidmuller S."/>
            <person name="Feldblyum T."/>
            <person name="Hsiao J."/>
            <person name="Zismann V."/>
            <person name="Iobst S."/>
            <person name="de Vazeille A.R."/>
            <person name="Buell C.R."/>
            <person name="Ying K."/>
            <person name="Li Y."/>
            <person name="Lu T."/>
            <person name="Huang Y."/>
            <person name="Zhao Q."/>
            <person name="Feng Q."/>
            <person name="Zhang L."/>
            <person name="Zhu J."/>
            <person name="Weng Q."/>
            <person name="Mu J."/>
            <person name="Lu Y."/>
            <person name="Fan D."/>
            <person name="Liu Y."/>
            <person name="Guan J."/>
            <person name="Zhang Y."/>
            <person name="Yu S."/>
            <person name="Liu X."/>
            <person name="Zhang Y."/>
            <person name="Hong G."/>
            <person name="Han B."/>
            <person name="Choisne N."/>
            <person name="Demange N."/>
            <person name="Orjeda G."/>
            <person name="Samain S."/>
            <person name="Cattolico L."/>
            <person name="Pelletier E."/>
            <person name="Couloux A."/>
            <person name="Segurens B."/>
            <person name="Wincker P."/>
            <person name="D'Hont A."/>
            <person name="Scarpelli C."/>
            <person name="Weissenbach J."/>
            <person name="Salanoubat M."/>
            <person name="Quetier F."/>
            <person name="Yu Y."/>
            <person name="Kim H.R."/>
            <person name="Rambo T."/>
            <person name="Currie J."/>
            <person name="Collura K."/>
            <person name="Luo M."/>
            <person name="Yang T."/>
            <person name="Ammiraju J.S.S."/>
            <person name="Engler F."/>
            <person name="Soderlund C."/>
            <person name="Wing R.A."/>
            <person name="Palmer L.E."/>
            <person name="de la Bastide M."/>
            <person name="Spiegel L."/>
            <person name="Nascimento L."/>
            <person name="Zutavern T."/>
            <person name="O'Shaughnessy A."/>
            <person name="Dike S."/>
            <person name="Dedhia N."/>
            <person name="Preston R."/>
            <person name="Balija V."/>
            <person name="McCombie W.R."/>
            <person name="Chow T."/>
            <person name="Chen H."/>
            <person name="Chung M."/>
            <person name="Chen C."/>
            <person name="Shaw J."/>
            <person name="Wu H."/>
            <person name="Hsiao K."/>
            <person name="Chao Y."/>
            <person name="Chu M."/>
            <person name="Cheng C."/>
            <person name="Hour A."/>
            <person name="Lee P."/>
            <person name="Lin S."/>
            <person name="Lin Y."/>
            <person name="Liou J."/>
            <person name="Liu S."/>
            <person name="Hsing Y."/>
            <person name="Raghuvanshi S."/>
            <person name="Mohanty A."/>
            <person name="Bharti A.K."/>
            <person name="Gaur A."/>
            <person name="Gupta V."/>
            <person name="Kumar D."/>
            <person name="Ravi V."/>
            <person name="Vij S."/>
            <person name="Kapur A."/>
            <person name="Khurana P."/>
            <person name="Khurana P."/>
            <person name="Khurana J.P."/>
            <person name="Tyagi A.K."/>
            <person name="Gaikwad K."/>
            <person name="Singh A."/>
            <person name="Dalal V."/>
            <person name="Srivastava S."/>
            <person name="Dixit A."/>
            <person name="Pal A.K."/>
            <person name="Ghazi I.A."/>
            <person name="Yadav M."/>
            <person name="Pandit A."/>
            <person name="Bhargava A."/>
            <person name="Sureshbabu K."/>
            <person name="Batra K."/>
            <person name="Sharma T.R."/>
            <person name="Mohapatra T."/>
            <person name="Singh N.K."/>
            <person name="Messing J."/>
            <person name="Nelson A.B."/>
            <person name="Fuks G."/>
            <person name="Kavchok S."/>
            <person name="Keizer G."/>
            <person name="Linton E."/>
            <person name="Llaca V."/>
            <person name="Song R."/>
            <person name="Tanyolac B."/>
            <person name="Young S."/>
            <person name="Ho-Il K."/>
            <person name="Hahn J.H."/>
            <person name="Sangsakoo G."/>
            <person name="Vanavichit A."/>
            <person name="de Mattos Luiz.A.T."/>
            <person name="Zimmer P.D."/>
            <person name="Malone G."/>
            <person name="Dellagostin O."/>
            <person name="de Oliveira A.C."/>
            <person name="Bevan M."/>
            <person name="Bancroft I."/>
            <person name="Minx P."/>
            <person name="Cordum H."/>
            <person name="Wilson R."/>
            <person name="Cheng Z."/>
            <person name="Jin W."/>
            <person name="Jiang J."/>
            <person name="Leong S.A."/>
            <person name="Iwama H."/>
            <person name="Gojobori T."/>
            <person name="Itoh T."/>
            <person name="Niimura Y."/>
            <person name="Fujii Y."/>
            <person name="Habara T."/>
            <person name="Sakai H."/>
            <person name="Sato Y."/>
            <person name="Wilson G."/>
            <person name="Kumar K."/>
            <person name="McCouch S."/>
            <person name="Juretic N."/>
            <person name="Hoen D."/>
            <person name="Wright S."/>
            <person name="Bruskiewich R."/>
            <person name="Bureau T."/>
            <person name="Miyao A."/>
            <person name="Hirochika H."/>
            <person name="Nishikawa T."/>
            <person name="Kadowaki K."/>
            <person name="Sugiura M."/>
            <person name="Burr B."/>
            <person name="Sasaki T."/>
        </authorList>
    </citation>
    <scope>NUCLEOTIDE SEQUENCE [LARGE SCALE GENOMIC DNA]</scope>
    <source>
        <strain evidence="3">cv. Nipponbare</strain>
    </source>
</reference>
<sequence>DPTAAEWDLLRRRTEKKRLRRGCGGSNPERGGCVAAVIRSEEEERRPQRMELATADGRIRRRRKGTSDTVQRSEE</sequence>
<evidence type="ECO:0000256" key="1">
    <source>
        <dbReference type="SAM" id="MobiDB-lite"/>
    </source>
</evidence>
<feature type="non-terminal residue" evidence="2">
    <location>
        <position position="1"/>
    </location>
</feature>
<evidence type="ECO:0000313" key="2">
    <source>
        <dbReference type="EMBL" id="BAF04548.1"/>
    </source>
</evidence>
<dbReference type="Proteomes" id="UP000000763">
    <property type="component" value="Chromosome 1"/>
</dbReference>
<dbReference type="KEGG" id="dosa:Os01g0257900"/>
<evidence type="ECO:0000313" key="3">
    <source>
        <dbReference type="Proteomes" id="UP000000763"/>
    </source>
</evidence>
<feature type="region of interest" description="Disordered" evidence="1">
    <location>
        <begin position="41"/>
        <end position="75"/>
    </location>
</feature>
<name>Q0JNY0_ORYSJ</name>
<protein>
    <submittedName>
        <fullName evidence="2">Os01g0257900 protein</fullName>
    </submittedName>
</protein>